<dbReference type="AlphaFoldDB" id="A0A1A8XSR0"/>
<accession>A0A1A8XSR0</accession>
<dbReference type="STRING" id="1860102.ACCAA_530019"/>
<keyword evidence="2" id="KW-1185">Reference proteome</keyword>
<evidence type="ECO:0000313" key="1">
    <source>
        <dbReference type="EMBL" id="SBT08130.1"/>
    </source>
</evidence>
<dbReference type="Proteomes" id="UP000199169">
    <property type="component" value="Unassembled WGS sequence"/>
</dbReference>
<sequence>MSAAEILLPALVRQAREAGAVIVMECAVGDPLVEDRPLLRGHGGRQALGETGLRQAILLARSTPGAAGMSGVFGVSSFRRRAGRTIWRSLSTRFASMAPVLSRSYTDERRK</sequence>
<protein>
    <submittedName>
        <fullName evidence="1">Uncharacterized protein</fullName>
    </submittedName>
</protein>
<dbReference type="EMBL" id="FLQX01000131">
    <property type="protein sequence ID" value="SBT08130.1"/>
    <property type="molecule type" value="Genomic_DNA"/>
</dbReference>
<organism evidence="1 2">
    <name type="scientific">Candidatus Accumulibacter aalborgensis</name>
    <dbReference type="NCBI Taxonomy" id="1860102"/>
    <lineage>
        <taxon>Bacteria</taxon>
        <taxon>Pseudomonadati</taxon>
        <taxon>Pseudomonadota</taxon>
        <taxon>Betaproteobacteria</taxon>
        <taxon>Candidatus Accumulibacter</taxon>
    </lineage>
</organism>
<name>A0A1A8XSR0_9PROT</name>
<gene>
    <name evidence="1" type="ORF">ACCAA_530019</name>
</gene>
<reference evidence="1 2" key="1">
    <citation type="submission" date="2016-06" db="EMBL/GenBank/DDBJ databases">
        <authorList>
            <person name="Kjaerup R.B."/>
            <person name="Dalgaard T.S."/>
            <person name="Juul-Madsen H.R."/>
        </authorList>
    </citation>
    <scope>NUCLEOTIDE SEQUENCE [LARGE SCALE GENOMIC DNA]</scope>
    <source>
        <strain evidence="1">3</strain>
    </source>
</reference>
<proteinExistence type="predicted"/>
<evidence type="ECO:0000313" key="2">
    <source>
        <dbReference type="Proteomes" id="UP000199169"/>
    </source>
</evidence>